<reference evidence="2 3" key="1">
    <citation type="submission" date="2015-09" db="EMBL/GenBank/DDBJ databases">
        <authorList>
            <consortium name="Swine Surveillance"/>
        </authorList>
    </citation>
    <scope>NUCLEOTIDE SEQUENCE [LARGE SCALE GENOMIC DNA]</scope>
    <source>
        <strain evidence="2 3">CECT 5294</strain>
    </source>
</reference>
<evidence type="ECO:0000313" key="3">
    <source>
        <dbReference type="Proteomes" id="UP000051298"/>
    </source>
</evidence>
<dbReference type="EMBL" id="CYRX01000011">
    <property type="protein sequence ID" value="CUH59886.1"/>
    <property type="molecule type" value="Genomic_DNA"/>
</dbReference>
<dbReference type="Gene3D" id="1.25.40.10">
    <property type="entry name" value="Tetratricopeptide repeat domain"/>
    <property type="match status" value="1"/>
</dbReference>
<dbReference type="AlphaFoldDB" id="A0A0P1EY25"/>
<protein>
    <recommendedName>
        <fullName evidence="4">Sel1 repeat</fullName>
    </recommendedName>
</protein>
<feature type="chain" id="PRO_5006062042" description="Sel1 repeat" evidence="1">
    <location>
        <begin position="29"/>
        <end position="217"/>
    </location>
</feature>
<dbReference type="InterPro" id="IPR011990">
    <property type="entry name" value="TPR-like_helical_dom_sf"/>
</dbReference>
<gene>
    <name evidence="2" type="ORF">THS5294_01175</name>
</gene>
<dbReference type="SUPFAM" id="SSF81901">
    <property type="entry name" value="HCP-like"/>
    <property type="match status" value="1"/>
</dbReference>
<evidence type="ECO:0000256" key="1">
    <source>
        <dbReference type="SAM" id="SignalP"/>
    </source>
</evidence>
<sequence length="217" mass="23654">MKIIPIRRCVLSVLTACTLAVHPLSLDAEETPDPFQAAVQAAKAQDFAQAADLFEVLAQAGDHDAQFNFAVLLKSGKGRPQHFAQALEWALLAQLGGVARASTLSADLIDIVQPAALREIEGRIQERMQDRLARGDRDAVMPYVQLTREVLQKPDLEEAYLWTLLGSALGLPDAAAERDDIAGELEIKTIAKVQDAARDMFVEEKLAERFAVPPADS</sequence>
<evidence type="ECO:0008006" key="4">
    <source>
        <dbReference type="Google" id="ProtNLM"/>
    </source>
</evidence>
<dbReference type="RefSeq" id="WP_058122980.1">
    <property type="nucleotide sequence ID" value="NZ_CYRX01000011.1"/>
</dbReference>
<feature type="signal peptide" evidence="1">
    <location>
        <begin position="1"/>
        <end position="28"/>
    </location>
</feature>
<keyword evidence="1" id="KW-0732">Signal</keyword>
<name>A0A0P1EY25_9RHOB</name>
<dbReference type="eggNOG" id="COG0790">
    <property type="taxonomic scope" value="Bacteria"/>
</dbReference>
<dbReference type="Proteomes" id="UP000051298">
    <property type="component" value="Unassembled WGS sequence"/>
</dbReference>
<proteinExistence type="predicted"/>
<organism evidence="2 3">
    <name type="scientific">Thalassobacter stenotrophicus</name>
    <dbReference type="NCBI Taxonomy" id="266809"/>
    <lineage>
        <taxon>Bacteria</taxon>
        <taxon>Pseudomonadati</taxon>
        <taxon>Pseudomonadota</taxon>
        <taxon>Alphaproteobacteria</taxon>
        <taxon>Rhodobacterales</taxon>
        <taxon>Roseobacteraceae</taxon>
        <taxon>Thalassobacter</taxon>
    </lineage>
</organism>
<evidence type="ECO:0000313" key="2">
    <source>
        <dbReference type="EMBL" id="CUH59886.1"/>
    </source>
</evidence>
<dbReference type="STRING" id="266809.PM03_09400"/>
<accession>A0A0P1EY25</accession>